<organism evidence="5 6">
    <name type="scientific">Lophiotrema nucula</name>
    <dbReference type="NCBI Taxonomy" id="690887"/>
    <lineage>
        <taxon>Eukaryota</taxon>
        <taxon>Fungi</taxon>
        <taxon>Dikarya</taxon>
        <taxon>Ascomycota</taxon>
        <taxon>Pezizomycotina</taxon>
        <taxon>Dothideomycetes</taxon>
        <taxon>Pleosporomycetidae</taxon>
        <taxon>Pleosporales</taxon>
        <taxon>Lophiotremataceae</taxon>
        <taxon>Lophiotrema</taxon>
    </lineage>
</organism>
<keyword evidence="6" id="KW-1185">Reference proteome</keyword>
<keyword evidence="4" id="KW-0812">Transmembrane</keyword>
<feature type="transmembrane region" description="Helical" evidence="4">
    <location>
        <begin position="494"/>
        <end position="516"/>
    </location>
</feature>
<feature type="region of interest" description="Disordered" evidence="3">
    <location>
        <begin position="566"/>
        <end position="585"/>
    </location>
</feature>
<sequence>MLVAFATLLQLSVAQISLTVDTGDLKPLDICGSTSARMTVSNNKVYIYGGTSWIRNDTSLPFAVTNHYLRIADFTSTRDLSDESIMTAEGIPGFVTIFLTGAFWSDEEWLYAVGGQTEGAPYLTEQGQFVPANWTYWSAGTIFKYEIQNGNWSSEPARPPENGEITTGTFCCGNFGWNERLGRGYVFSGSNYPGVTQLDPNAPYYYTGISDPHGTGNMMTFDTATWRWSNKTTDEQLTTTWTESGALVFLPGTETTDGGIAISLGGVGKEPSDNMESMREVLVYDSKTDSWYRQETTAEGNNFPASRDDFCAVAVSASDNSSHNIYIYGGQTLGVDDGFSDMYVLSIPSFHWIPLDVSNSVPHVSGTCAALANRYIVTYGGFGTVNVGNSLKSGCNWDNHGLRLFDMSNLEWTSSYDASKSSYAVPSAVYAVIGGNGDGAATKTTPAAGFQTSDLGTIFAAATGASTTSSSPSSSGSPTNGPAPSSSSSSHTGAIAGGVVGGVAFIAIIAIGSWLLRRRSKRKQAAPLAPAPPFEKHGTPVYNYGHNYAPTPTQELEGRREVHELNAHPVDPQGNSAVNDAQRYH</sequence>
<dbReference type="EMBL" id="ML977327">
    <property type="protein sequence ID" value="KAF2113623.1"/>
    <property type="molecule type" value="Genomic_DNA"/>
</dbReference>
<accession>A0A6A5Z3P5</accession>
<dbReference type="PANTHER" id="PTHR46093:SF18">
    <property type="entry name" value="FIBRONECTIN TYPE-III DOMAIN-CONTAINING PROTEIN"/>
    <property type="match status" value="1"/>
</dbReference>
<feature type="region of interest" description="Disordered" evidence="3">
    <location>
        <begin position="525"/>
        <end position="552"/>
    </location>
</feature>
<name>A0A6A5Z3P5_9PLEO</name>
<evidence type="ECO:0008006" key="7">
    <source>
        <dbReference type="Google" id="ProtNLM"/>
    </source>
</evidence>
<evidence type="ECO:0000256" key="2">
    <source>
        <dbReference type="ARBA" id="ARBA00022737"/>
    </source>
</evidence>
<keyword evidence="1" id="KW-0880">Kelch repeat</keyword>
<evidence type="ECO:0000256" key="3">
    <source>
        <dbReference type="SAM" id="MobiDB-lite"/>
    </source>
</evidence>
<gene>
    <name evidence="5" type="ORF">BDV96DRAFT_647879</name>
</gene>
<keyword evidence="2" id="KW-0677">Repeat</keyword>
<dbReference type="OrthoDB" id="10251809at2759"/>
<proteinExistence type="predicted"/>
<keyword evidence="4" id="KW-1133">Transmembrane helix</keyword>
<feature type="region of interest" description="Disordered" evidence="3">
    <location>
        <begin position="466"/>
        <end position="491"/>
    </location>
</feature>
<evidence type="ECO:0000256" key="4">
    <source>
        <dbReference type="SAM" id="Phobius"/>
    </source>
</evidence>
<evidence type="ECO:0000313" key="5">
    <source>
        <dbReference type="EMBL" id="KAF2113623.1"/>
    </source>
</evidence>
<reference evidence="5" key="1">
    <citation type="journal article" date="2020" name="Stud. Mycol.">
        <title>101 Dothideomycetes genomes: a test case for predicting lifestyles and emergence of pathogens.</title>
        <authorList>
            <person name="Haridas S."/>
            <person name="Albert R."/>
            <person name="Binder M."/>
            <person name="Bloem J."/>
            <person name="Labutti K."/>
            <person name="Salamov A."/>
            <person name="Andreopoulos B."/>
            <person name="Baker S."/>
            <person name="Barry K."/>
            <person name="Bills G."/>
            <person name="Bluhm B."/>
            <person name="Cannon C."/>
            <person name="Castanera R."/>
            <person name="Culley D."/>
            <person name="Daum C."/>
            <person name="Ezra D."/>
            <person name="Gonzalez J."/>
            <person name="Henrissat B."/>
            <person name="Kuo A."/>
            <person name="Liang C."/>
            <person name="Lipzen A."/>
            <person name="Lutzoni F."/>
            <person name="Magnuson J."/>
            <person name="Mondo S."/>
            <person name="Nolan M."/>
            <person name="Ohm R."/>
            <person name="Pangilinan J."/>
            <person name="Park H.-J."/>
            <person name="Ramirez L."/>
            <person name="Alfaro M."/>
            <person name="Sun H."/>
            <person name="Tritt A."/>
            <person name="Yoshinaga Y."/>
            <person name="Zwiers L.-H."/>
            <person name="Turgeon B."/>
            <person name="Goodwin S."/>
            <person name="Spatafora J."/>
            <person name="Crous P."/>
            <person name="Grigoriev I."/>
        </authorList>
    </citation>
    <scope>NUCLEOTIDE SEQUENCE</scope>
    <source>
        <strain evidence="5">CBS 627.86</strain>
    </source>
</reference>
<keyword evidence="4" id="KW-0472">Membrane</keyword>
<dbReference type="InterPro" id="IPR011043">
    <property type="entry name" value="Gal_Oxase/kelch_b-propeller"/>
</dbReference>
<dbReference type="PANTHER" id="PTHR46093">
    <property type="entry name" value="ACYL-COA-BINDING DOMAIN-CONTAINING PROTEIN 5"/>
    <property type="match status" value="1"/>
</dbReference>
<protein>
    <recommendedName>
        <fullName evidence="7">Kelch repeat protein</fullName>
    </recommendedName>
</protein>
<dbReference type="AlphaFoldDB" id="A0A6A5Z3P5"/>
<dbReference type="SUPFAM" id="SSF50965">
    <property type="entry name" value="Galactose oxidase, central domain"/>
    <property type="match status" value="1"/>
</dbReference>
<dbReference type="Gene3D" id="1.20.5.510">
    <property type="entry name" value="Single helix bin"/>
    <property type="match status" value="1"/>
</dbReference>
<dbReference type="Proteomes" id="UP000799770">
    <property type="component" value="Unassembled WGS sequence"/>
</dbReference>
<evidence type="ECO:0000313" key="6">
    <source>
        <dbReference type="Proteomes" id="UP000799770"/>
    </source>
</evidence>
<evidence type="ECO:0000256" key="1">
    <source>
        <dbReference type="ARBA" id="ARBA00022441"/>
    </source>
</evidence>